<organism evidence="3 4">
    <name type="scientific">Blepharisma stoltei</name>
    <dbReference type="NCBI Taxonomy" id="1481888"/>
    <lineage>
        <taxon>Eukaryota</taxon>
        <taxon>Sar</taxon>
        <taxon>Alveolata</taxon>
        <taxon>Ciliophora</taxon>
        <taxon>Postciliodesmatophora</taxon>
        <taxon>Heterotrichea</taxon>
        <taxon>Heterotrichida</taxon>
        <taxon>Blepharismidae</taxon>
        <taxon>Blepharisma</taxon>
    </lineage>
</organism>
<reference evidence="3" key="1">
    <citation type="submission" date="2021-09" db="EMBL/GenBank/DDBJ databases">
        <authorList>
            <consortium name="AG Swart"/>
            <person name="Singh M."/>
            <person name="Singh A."/>
            <person name="Seah K."/>
            <person name="Emmerich C."/>
        </authorList>
    </citation>
    <scope>NUCLEOTIDE SEQUENCE</scope>
    <source>
        <strain evidence="3">ATCC30299</strain>
    </source>
</reference>
<keyword evidence="4" id="KW-1185">Reference proteome</keyword>
<gene>
    <name evidence="3" type="ORF">BSTOLATCC_MIC28575</name>
</gene>
<keyword evidence="1" id="KW-0812">Transmembrane</keyword>
<keyword evidence="1" id="KW-1133">Transmembrane helix</keyword>
<dbReference type="SUPFAM" id="SSF53474">
    <property type="entry name" value="alpha/beta-Hydrolases"/>
    <property type="match status" value="1"/>
</dbReference>
<comment type="caution">
    <text evidence="3">The sequence shown here is derived from an EMBL/GenBank/DDBJ whole genome shotgun (WGS) entry which is preliminary data.</text>
</comment>
<proteinExistence type="predicted"/>
<evidence type="ECO:0000256" key="1">
    <source>
        <dbReference type="SAM" id="Phobius"/>
    </source>
</evidence>
<dbReference type="Pfam" id="PF12146">
    <property type="entry name" value="Hydrolase_4"/>
    <property type="match status" value="1"/>
</dbReference>
<name>A0AAU9J326_9CILI</name>
<feature type="transmembrane region" description="Helical" evidence="1">
    <location>
        <begin position="356"/>
        <end position="377"/>
    </location>
</feature>
<dbReference type="InterPro" id="IPR051044">
    <property type="entry name" value="MAG_DAG_Lipase"/>
</dbReference>
<dbReference type="InterPro" id="IPR029058">
    <property type="entry name" value="AB_hydrolase_fold"/>
</dbReference>
<sequence>MEEDITALLELIHPGESKKFPNLDSLSLTWKYLPALPPNPRNIRLFYRFLKKRNLEDPKASLCIVHGFAEHSGRLINAAVHFALLDYEVHMIDLRHLGYSGGARAGHNLFELQSDINLLLQQASPNLPCFLWGHSMGGLLATTIMINNPKLTIAGGILTSPFYKSPNADIGKLKEFFMNLASPLINQGVFNSFICPTSVTRDDICVRNIFEDHKMIPFLGSCMALSMLKHLRPIISSSKKMIHPVAFFHGNKDALTCCSATQKVYENCGSEDKTMVVLEGEYHEPHHDLDRDEFLNKISDWVEARYRGAKKLGNVARIKIGPPGMKKMSGICKILVVLGVLVYLGIAWKIRIPNLMALILKLNSLALRLFWPVALIFKQVSI</sequence>
<dbReference type="AlphaFoldDB" id="A0AAU9J326"/>
<dbReference type="PANTHER" id="PTHR11614">
    <property type="entry name" value="PHOSPHOLIPASE-RELATED"/>
    <property type="match status" value="1"/>
</dbReference>
<dbReference type="Gene3D" id="3.40.50.1820">
    <property type="entry name" value="alpha/beta hydrolase"/>
    <property type="match status" value="1"/>
</dbReference>
<feature type="domain" description="Serine aminopeptidase S33" evidence="2">
    <location>
        <begin position="57"/>
        <end position="290"/>
    </location>
</feature>
<protein>
    <recommendedName>
        <fullName evidence="2">Serine aminopeptidase S33 domain-containing protein</fullName>
    </recommendedName>
</protein>
<dbReference type="EMBL" id="CAJZBQ010000028">
    <property type="protein sequence ID" value="CAG9321290.1"/>
    <property type="molecule type" value="Genomic_DNA"/>
</dbReference>
<dbReference type="InterPro" id="IPR022742">
    <property type="entry name" value="Hydrolase_4"/>
</dbReference>
<dbReference type="Proteomes" id="UP001162131">
    <property type="component" value="Unassembled WGS sequence"/>
</dbReference>
<evidence type="ECO:0000259" key="2">
    <source>
        <dbReference type="Pfam" id="PF12146"/>
    </source>
</evidence>
<evidence type="ECO:0000313" key="3">
    <source>
        <dbReference type="EMBL" id="CAG9321290.1"/>
    </source>
</evidence>
<accession>A0AAU9J326</accession>
<evidence type="ECO:0000313" key="4">
    <source>
        <dbReference type="Proteomes" id="UP001162131"/>
    </source>
</evidence>
<feature type="transmembrane region" description="Helical" evidence="1">
    <location>
        <begin position="330"/>
        <end position="350"/>
    </location>
</feature>
<keyword evidence="1" id="KW-0472">Membrane</keyword>